<dbReference type="OrthoDB" id="7189469at2"/>
<dbReference type="Proteomes" id="UP000268844">
    <property type="component" value="Unassembled WGS sequence"/>
</dbReference>
<evidence type="ECO:0008006" key="4">
    <source>
        <dbReference type="Google" id="ProtNLM"/>
    </source>
</evidence>
<gene>
    <name evidence="2" type="ORF">DEVEQU_03355</name>
</gene>
<evidence type="ECO:0000256" key="1">
    <source>
        <dbReference type="SAM" id="MobiDB-lite"/>
    </source>
</evidence>
<feature type="region of interest" description="Disordered" evidence="1">
    <location>
        <begin position="32"/>
        <end position="53"/>
    </location>
</feature>
<protein>
    <recommendedName>
        <fullName evidence="4">DUF2497 domain-containing protein</fullName>
    </recommendedName>
</protein>
<keyword evidence="3" id="KW-1185">Reference proteome</keyword>
<organism evidence="2 3">
    <name type="scientific">Devosia equisanguinis</name>
    <dbReference type="NCBI Taxonomy" id="2490941"/>
    <lineage>
        <taxon>Bacteria</taxon>
        <taxon>Pseudomonadati</taxon>
        <taxon>Pseudomonadota</taxon>
        <taxon>Alphaproteobacteria</taxon>
        <taxon>Hyphomicrobiales</taxon>
        <taxon>Devosiaceae</taxon>
        <taxon>Devosia</taxon>
    </lineage>
</organism>
<feature type="compositionally biased region" description="Low complexity" evidence="1">
    <location>
        <begin position="32"/>
        <end position="48"/>
    </location>
</feature>
<name>A0A3S4D7H7_9HYPH</name>
<accession>A0A3S4D7H7</accession>
<evidence type="ECO:0000313" key="3">
    <source>
        <dbReference type="Proteomes" id="UP000268844"/>
    </source>
</evidence>
<dbReference type="AlphaFoldDB" id="A0A3S4D7H7"/>
<dbReference type="RefSeq" id="WP_126151730.1">
    <property type="nucleotide sequence ID" value="NZ_JBHTMH010000001.1"/>
</dbReference>
<reference evidence="2 3" key="1">
    <citation type="submission" date="2018-12" db="EMBL/GenBank/DDBJ databases">
        <authorList>
            <person name="Criscuolo A."/>
        </authorList>
    </citation>
    <scope>NUCLEOTIDE SEQUENCE [LARGE SCALE GENOMIC DNA]</scope>
    <source>
        <strain evidence="2">ACIP1116281</strain>
    </source>
</reference>
<sequence>MNKPAPKEPSMDEILSSIRQIIADDDAAAVPRRPAALHAAPPMEAAPARLVSDNADRDLSDMLDDIEPLALSPAQIVEDEDDEVGGFSFDSLLADTEGDVAEEPSAALVEAEDITFEPAEELPSFDPPAMNFDPEPEFSPEPEPVVAFAPPPMPEPEPAPMAAAQPKASLAEVAPLPDPTLTSDMANELLEPATKAAVRSSIGKLNALGIGNPGLTIEAMMREMLRPMLKEWLDENLPSVVERMVEKEISRISRGE</sequence>
<proteinExistence type="predicted"/>
<dbReference type="Pfam" id="PF10691">
    <property type="entry name" value="DUF2497"/>
    <property type="match status" value="1"/>
</dbReference>
<dbReference type="InterPro" id="IPR019632">
    <property type="entry name" value="DUF2497"/>
</dbReference>
<dbReference type="EMBL" id="UZWD01000040">
    <property type="protein sequence ID" value="VDS06201.1"/>
    <property type="molecule type" value="Genomic_DNA"/>
</dbReference>
<evidence type="ECO:0000313" key="2">
    <source>
        <dbReference type="EMBL" id="VDS06201.1"/>
    </source>
</evidence>